<dbReference type="Pfam" id="PF19349">
    <property type="entry name" value="DUF5927"/>
    <property type="match status" value="1"/>
</dbReference>
<sequence length="574" mass="64468">MSGGGMSGGGKIRLGVIMLCHDELPTAARMARVWAEGGASVAVHVDAKAPAAGMAAMRGALADLPQVLFSPRHSCEWGMFSLVQATQDAAALLLDRFEDLTHVMVVSGSCLPLRPVQDLRAFLALHPRRDFIESVTAADVGWTVGGLNEERFTLHFPFSWRRRRKLFDRYVALQRRLRYKRRIPQGLVPHLGSQWWCLTRPTLRAILADPRRAEFDRYFRRVWIPDESYFQSLARRHSRNIESRSLTLAKFDGQGKPYIFYDDHLGMLEQSRCFVARKIWRRAHRLYAHFPHGDTARPSADEPRPERLDRMISQAVARCSLGRPGLYMQSRFPLKDRENGKTSAAYGVLQGFSDLFPDFEPWLSSRVDADVHGHLFAVHGAEFAGRSPIGPGGLSDSAALRDLDQRGFVANLIRVTQRMQVWQFSPRDGQEMNWFTATDPNARIFVITGAWAVPLLHSDMPFDDIRRVAAILQRTELAQMEVLNSVWLKAQTQVWTLGDFCARPADALRGVLRQLGGDPEAATNLPPMRDVAGMGRFLQRLRNAGLRPQLMGEFPATDISPAPSTPVPEESSAP</sequence>
<protein>
    <recommendedName>
        <fullName evidence="14">Peptide O-xylosyltransferase</fullName>
    </recommendedName>
</protein>
<evidence type="ECO:0000256" key="12">
    <source>
        <dbReference type="ARBA" id="ARBA00023157"/>
    </source>
</evidence>
<dbReference type="InterPro" id="IPR003406">
    <property type="entry name" value="Glyco_trans_14"/>
</dbReference>
<dbReference type="Proteomes" id="UP001595596">
    <property type="component" value="Unassembled WGS sequence"/>
</dbReference>
<feature type="region of interest" description="Disordered" evidence="15">
    <location>
        <begin position="553"/>
        <end position="574"/>
    </location>
</feature>
<evidence type="ECO:0000256" key="9">
    <source>
        <dbReference type="ARBA" id="ARBA00022989"/>
    </source>
</evidence>
<keyword evidence="3" id="KW-0328">Glycosyltransferase</keyword>
<evidence type="ECO:0000256" key="7">
    <source>
        <dbReference type="ARBA" id="ARBA00022824"/>
    </source>
</evidence>
<comment type="caution">
    <text evidence="17">The sequence shown here is derived from an EMBL/GenBank/DDBJ whole genome shotgun (WGS) entry which is preliminary data.</text>
</comment>
<evidence type="ECO:0000256" key="1">
    <source>
        <dbReference type="ARBA" id="ARBA00004323"/>
    </source>
</evidence>
<gene>
    <name evidence="17" type="ORF">ACFOMP_13350</name>
</gene>
<evidence type="ECO:0000256" key="5">
    <source>
        <dbReference type="ARBA" id="ARBA00022692"/>
    </source>
</evidence>
<evidence type="ECO:0000259" key="16">
    <source>
        <dbReference type="Pfam" id="PF19349"/>
    </source>
</evidence>
<dbReference type="PANTHER" id="PTHR46025:SF3">
    <property type="entry name" value="XYLOSYLTRANSFERASE OXT"/>
    <property type="match status" value="1"/>
</dbReference>
<keyword evidence="13" id="KW-0325">Glycoprotein</keyword>
<dbReference type="RefSeq" id="WP_379031340.1">
    <property type="nucleotide sequence ID" value="NZ_JBHRXE010000037.1"/>
</dbReference>
<keyword evidence="11" id="KW-0472">Membrane</keyword>
<proteinExistence type="predicted"/>
<evidence type="ECO:0000256" key="14">
    <source>
        <dbReference type="ARBA" id="ARBA00042865"/>
    </source>
</evidence>
<dbReference type="PANTHER" id="PTHR46025">
    <property type="entry name" value="XYLOSYLTRANSFERASE OXT"/>
    <property type="match status" value="1"/>
</dbReference>
<keyword evidence="6" id="KW-0479">Metal-binding</keyword>
<dbReference type="InterPro" id="IPR045971">
    <property type="entry name" value="DUF5927"/>
</dbReference>
<evidence type="ECO:0000313" key="18">
    <source>
        <dbReference type="Proteomes" id="UP001595596"/>
    </source>
</evidence>
<feature type="domain" description="DUF5927" evidence="16">
    <location>
        <begin position="277"/>
        <end position="560"/>
    </location>
</feature>
<keyword evidence="9" id="KW-1133">Transmembrane helix</keyword>
<evidence type="ECO:0000256" key="15">
    <source>
        <dbReference type="SAM" id="MobiDB-lite"/>
    </source>
</evidence>
<keyword evidence="4" id="KW-0808">Transferase</keyword>
<evidence type="ECO:0000313" key="17">
    <source>
        <dbReference type="EMBL" id="MFC3570441.1"/>
    </source>
</evidence>
<keyword evidence="8" id="KW-0735">Signal-anchor</keyword>
<reference evidence="18" key="1">
    <citation type="journal article" date="2019" name="Int. J. Syst. Evol. Microbiol.">
        <title>The Global Catalogue of Microorganisms (GCM) 10K type strain sequencing project: providing services to taxonomists for standard genome sequencing and annotation.</title>
        <authorList>
            <consortium name="The Broad Institute Genomics Platform"/>
            <consortium name="The Broad Institute Genome Sequencing Center for Infectious Disease"/>
            <person name="Wu L."/>
            <person name="Ma J."/>
        </authorList>
    </citation>
    <scope>NUCLEOTIDE SEQUENCE [LARGE SCALE GENOMIC DNA]</scope>
    <source>
        <strain evidence="18">VKM B-3226</strain>
    </source>
</reference>
<dbReference type="Pfam" id="PF02485">
    <property type="entry name" value="Branch"/>
    <property type="match status" value="1"/>
</dbReference>
<dbReference type="EMBL" id="JBHRXE010000037">
    <property type="protein sequence ID" value="MFC3570441.1"/>
    <property type="molecule type" value="Genomic_DNA"/>
</dbReference>
<accession>A0ABV7S2A6</accession>
<organism evidence="17 18">
    <name type="scientific">Paracoccus simplex</name>
    <dbReference type="NCBI Taxonomy" id="2086346"/>
    <lineage>
        <taxon>Bacteria</taxon>
        <taxon>Pseudomonadati</taxon>
        <taxon>Pseudomonadota</taxon>
        <taxon>Alphaproteobacteria</taxon>
        <taxon>Rhodobacterales</taxon>
        <taxon>Paracoccaceae</taxon>
        <taxon>Paracoccus</taxon>
    </lineage>
</organism>
<evidence type="ECO:0000256" key="6">
    <source>
        <dbReference type="ARBA" id="ARBA00022723"/>
    </source>
</evidence>
<evidence type="ECO:0000256" key="4">
    <source>
        <dbReference type="ARBA" id="ARBA00022679"/>
    </source>
</evidence>
<keyword evidence="12" id="KW-1015">Disulfide bond</keyword>
<comment type="subcellular location">
    <subcellularLocation>
        <location evidence="2">Endoplasmic reticulum membrane</location>
        <topology evidence="2">Single-pass type II membrane protein</topology>
    </subcellularLocation>
    <subcellularLocation>
        <location evidence="1">Golgi apparatus membrane</location>
        <topology evidence="1">Single-pass type II membrane protein</topology>
    </subcellularLocation>
</comment>
<keyword evidence="5" id="KW-0812">Transmembrane</keyword>
<keyword evidence="18" id="KW-1185">Reference proteome</keyword>
<evidence type="ECO:0000256" key="3">
    <source>
        <dbReference type="ARBA" id="ARBA00022676"/>
    </source>
</evidence>
<dbReference type="InterPro" id="IPR043538">
    <property type="entry name" value="XYLT"/>
</dbReference>
<evidence type="ECO:0000256" key="11">
    <source>
        <dbReference type="ARBA" id="ARBA00023136"/>
    </source>
</evidence>
<keyword evidence="7" id="KW-0256">Endoplasmic reticulum</keyword>
<keyword evidence="10" id="KW-0333">Golgi apparatus</keyword>
<evidence type="ECO:0000256" key="10">
    <source>
        <dbReference type="ARBA" id="ARBA00023034"/>
    </source>
</evidence>
<evidence type="ECO:0000256" key="2">
    <source>
        <dbReference type="ARBA" id="ARBA00004648"/>
    </source>
</evidence>
<evidence type="ECO:0000256" key="13">
    <source>
        <dbReference type="ARBA" id="ARBA00023180"/>
    </source>
</evidence>
<evidence type="ECO:0000256" key="8">
    <source>
        <dbReference type="ARBA" id="ARBA00022968"/>
    </source>
</evidence>
<name>A0ABV7S2A6_9RHOB</name>